<dbReference type="Proteomes" id="UP000480943">
    <property type="component" value="Unassembled WGS sequence"/>
</dbReference>
<dbReference type="RefSeq" id="WP_036765591.1">
    <property type="nucleotide sequence ID" value="NZ_CP021152.1"/>
</dbReference>
<name>A0A1C3DTE2_PHODD</name>
<reference evidence="2 3" key="1">
    <citation type="submission" date="2019-09" db="EMBL/GenBank/DDBJ databases">
        <title>Photobacterium damselae subsp. damselae CDC-2227-81, a human clinical isolate.</title>
        <authorList>
            <person name="Osorio C.R."/>
        </authorList>
    </citation>
    <scope>NUCLEOTIDE SEQUENCE [LARGE SCALE GENOMIC DNA]</scope>
    <source>
        <strain evidence="2 3">CDC-2227-81</strain>
    </source>
</reference>
<dbReference type="AlphaFoldDB" id="A0A1C3DTE2"/>
<evidence type="ECO:0000313" key="3">
    <source>
        <dbReference type="Proteomes" id="UP000480943"/>
    </source>
</evidence>
<dbReference type="PROSITE" id="PS51257">
    <property type="entry name" value="PROKAR_LIPOPROTEIN"/>
    <property type="match status" value="1"/>
</dbReference>
<accession>A0A1C3DTE2</accession>
<keyword evidence="1" id="KW-0732">Signal</keyword>
<protein>
    <submittedName>
        <fullName evidence="2">Glycine zipper family protein</fullName>
    </submittedName>
</protein>
<dbReference type="EMBL" id="VZUQ01000072">
    <property type="protein sequence ID" value="KAB1179087.1"/>
    <property type="molecule type" value="Genomic_DNA"/>
</dbReference>
<sequence>MTTQPKFIFPLFAAVLLSACAYNQKPVVDMEGVNQEQYQQDFTYCQGYAEQVSKGEAARVAAINTAVPTAIMGAIAGGIGNGVQGALGGAVAGGTMGAGVGAFGGATSTTETQALVLRQCLKQKGYKVYDLS</sequence>
<dbReference type="KEGG" id="pds:CAY62_16360"/>
<proteinExistence type="predicted"/>
<evidence type="ECO:0000313" key="2">
    <source>
        <dbReference type="EMBL" id="KAB1179087.1"/>
    </source>
</evidence>
<feature type="signal peptide" evidence="1">
    <location>
        <begin position="1"/>
        <end position="21"/>
    </location>
</feature>
<evidence type="ECO:0000256" key="1">
    <source>
        <dbReference type="SAM" id="SignalP"/>
    </source>
</evidence>
<comment type="caution">
    <text evidence="2">The sequence shown here is derived from an EMBL/GenBank/DDBJ whole genome shotgun (WGS) entry which is preliminary data.</text>
</comment>
<organism evidence="2 3">
    <name type="scientific">Photobacterium damselae subsp. damselae</name>
    <name type="common">Listonella damsela</name>
    <dbReference type="NCBI Taxonomy" id="85581"/>
    <lineage>
        <taxon>Bacteria</taxon>
        <taxon>Pseudomonadati</taxon>
        <taxon>Pseudomonadota</taxon>
        <taxon>Gammaproteobacteria</taxon>
        <taxon>Vibrionales</taxon>
        <taxon>Vibrionaceae</taxon>
        <taxon>Photobacterium</taxon>
    </lineage>
</organism>
<feature type="chain" id="PRO_5015062238" evidence="1">
    <location>
        <begin position="22"/>
        <end position="132"/>
    </location>
</feature>
<gene>
    <name evidence="2" type="ORF">F6450_13970</name>
</gene>